<proteinExistence type="predicted"/>
<feature type="signal peptide" evidence="2">
    <location>
        <begin position="1"/>
        <end position="17"/>
    </location>
</feature>
<sequence length="181" mass="20931">MGLIMIYIACMLECALGTRNHYPNTPLPPCKMTHIRYSERYLHAFLIHFLTLIAPALQRALGTYSNRPFRMHAGSLTLCNYHVRHSNSQVQQKFEQPTYFSAPDDEILRDWLDTDTIVNSITDLSPVNTLSDLADIIPEEEEEFEGNYSSMPHSLRRVLVRLISMKDTVTHNPPFLYRPHL</sequence>
<reference evidence="3" key="1">
    <citation type="journal article" date="2020" name="New Phytol.">
        <title>Comparative genomics reveals dynamic genome evolution in host specialist ectomycorrhizal fungi.</title>
        <authorList>
            <person name="Lofgren L.A."/>
            <person name="Nguyen N.H."/>
            <person name="Vilgalys R."/>
            <person name="Ruytinx J."/>
            <person name="Liao H.L."/>
            <person name="Branco S."/>
            <person name="Kuo A."/>
            <person name="LaButti K."/>
            <person name="Lipzen A."/>
            <person name="Andreopoulos W."/>
            <person name="Pangilinan J."/>
            <person name="Riley R."/>
            <person name="Hundley H."/>
            <person name="Na H."/>
            <person name="Barry K."/>
            <person name="Grigoriev I.V."/>
            <person name="Stajich J.E."/>
            <person name="Kennedy P.G."/>
        </authorList>
    </citation>
    <scope>NUCLEOTIDE SEQUENCE</scope>
    <source>
        <strain evidence="3">S12</strain>
    </source>
</reference>
<evidence type="ECO:0000313" key="4">
    <source>
        <dbReference type="Proteomes" id="UP000719766"/>
    </source>
</evidence>
<comment type="caution">
    <text evidence="3">The sequence shown here is derived from an EMBL/GenBank/DDBJ whole genome shotgun (WGS) entry which is preliminary data.</text>
</comment>
<protein>
    <submittedName>
        <fullName evidence="3">Uncharacterized protein</fullName>
    </submittedName>
</protein>
<evidence type="ECO:0000256" key="2">
    <source>
        <dbReference type="SAM" id="SignalP"/>
    </source>
</evidence>
<keyword evidence="2" id="KW-0732">Signal</keyword>
<dbReference type="Proteomes" id="UP000719766">
    <property type="component" value="Unassembled WGS sequence"/>
</dbReference>
<keyword evidence="4" id="KW-1185">Reference proteome</keyword>
<keyword evidence="1" id="KW-1133">Transmembrane helix</keyword>
<evidence type="ECO:0000256" key="1">
    <source>
        <dbReference type="SAM" id="Phobius"/>
    </source>
</evidence>
<dbReference type="EMBL" id="JABBWE010000001">
    <property type="protein sequence ID" value="KAG1810077.1"/>
    <property type="molecule type" value="Genomic_DNA"/>
</dbReference>
<dbReference type="AlphaFoldDB" id="A0A9P7E3S6"/>
<feature type="chain" id="PRO_5040366000" evidence="2">
    <location>
        <begin position="18"/>
        <end position="181"/>
    </location>
</feature>
<evidence type="ECO:0000313" key="3">
    <source>
        <dbReference type="EMBL" id="KAG1810077.1"/>
    </source>
</evidence>
<dbReference type="OrthoDB" id="2649634at2759"/>
<organism evidence="3 4">
    <name type="scientific">Suillus plorans</name>
    <dbReference type="NCBI Taxonomy" id="116603"/>
    <lineage>
        <taxon>Eukaryota</taxon>
        <taxon>Fungi</taxon>
        <taxon>Dikarya</taxon>
        <taxon>Basidiomycota</taxon>
        <taxon>Agaricomycotina</taxon>
        <taxon>Agaricomycetes</taxon>
        <taxon>Agaricomycetidae</taxon>
        <taxon>Boletales</taxon>
        <taxon>Suillineae</taxon>
        <taxon>Suillaceae</taxon>
        <taxon>Suillus</taxon>
    </lineage>
</organism>
<keyword evidence="1" id="KW-0812">Transmembrane</keyword>
<feature type="transmembrane region" description="Helical" evidence="1">
    <location>
        <begin position="41"/>
        <end position="61"/>
    </location>
</feature>
<dbReference type="GeneID" id="64603810"/>
<dbReference type="RefSeq" id="XP_041167742.1">
    <property type="nucleotide sequence ID" value="XM_041310046.1"/>
</dbReference>
<name>A0A9P7E3S6_9AGAM</name>
<gene>
    <name evidence="3" type="ORF">HD556DRAFT_25749</name>
</gene>
<accession>A0A9P7E3S6</accession>
<keyword evidence="1" id="KW-0472">Membrane</keyword>